<accession>A0A0D0APL6</accession>
<feature type="transmembrane region" description="Helical" evidence="1">
    <location>
        <begin position="157"/>
        <end position="185"/>
    </location>
</feature>
<dbReference type="AlphaFoldDB" id="A0A0D0APL6"/>
<dbReference type="HOGENOM" id="CLU_044614_0_0_1"/>
<dbReference type="EMBL" id="KN835205">
    <property type="protein sequence ID" value="KIK43731.1"/>
    <property type="molecule type" value="Genomic_DNA"/>
</dbReference>
<evidence type="ECO:0000313" key="3">
    <source>
        <dbReference type="Proteomes" id="UP000054485"/>
    </source>
</evidence>
<keyword evidence="1" id="KW-0812">Transmembrane</keyword>
<evidence type="ECO:0000256" key="1">
    <source>
        <dbReference type="SAM" id="Phobius"/>
    </source>
</evidence>
<keyword evidence="1" id="KW-1133">Transmembrane helix</keyword>
<feature type="transmembrane region" description="Helical" evidence="1">
    <location>
        <begin position="85"/>
        <end position="104"/>
    </location>
</feature>
<feature type="non-terminal residue" evidence="2">
    <location>
        <position position="263"/>
    </location>
</feature>
<name>A0A0D0APL6_9AGAM</name>
<reference evidence="3" key="2">
    <citation type="submission" date="2015-01" db="EMBL/GenBank/DDBJ databases">
        <title>Evolutionary Origins and Diversification of the Mycorrhizal Mutualists.</title>
        <authorList>
            <consortium name="DOE Joint Genome Institute"/>
            <consortium name="Mycorrhizal Genomics Consortium"/>
            <person name="Kohler A."/>
            <person name="Kuo A."/>
            <person name="Nagy L.G."/>
            <person name="Floudas D."/>
            <person name="Copeland A."/>
            <person name="Barry K.W."/>
            <person name="Cichocki N."/>
            <person name="Veneault-Fourrey C."/>
            <person name="LaButti K."/>
            <person name="Lindquist E.A."/>
            <person name="Lipzen A."/>
            <person name="Lundell T."/>
            <person name="Morin E."/>
            <person name="Murat C."/>
            <person name="Riley R."/>
            <person name="Ohm R."/>
            <person name="Sun H."/>
            <person name="Tunlid A."/>
            <person name="Henrissat B."/>
            <person name="Grigoriev I.V."/>
            <person name="Hibbett D.S."/>
            <person name="Martin F."/>
        </authorList>
    </citation>
    <scope>NUCLEOTIDE SEQUENCE [LARGE SCALE GENOMIC DNA]</scope>
    <source>
        <strain evidence="3">UH-Slu-Lm8-n1</strain>
    </source>
</reference>
<evidence type="ECO:0000313" key="2">
    <source>
        <dbReference type="EMBL" id="KIK43731.1"/>
    </source>
</evidence>
<dbReference type="InParanoid" id="A0A0D0APL6"/>
<sequence>LSLLSLTLFTGIGYGTVLTIYFQCLFSLVHSPMRQALRLFFFGYASTMFIIETLYAAANSRRVWIAFVINWGSVAGPSRYEVGLWHDWASIAAMACYIISNWLADALMLGRCIILLRNMKNTRWLIPIPCSVFLVIIATSVNLFMDTTEASKSLEAITKAYCIFVVVDLSFNIITTSLIIACIMIHRTKLRKTIGTRVHGREYNNIIMMTTESCMISAISSIVYLILYAMNNFVQYPFMVIQNQMQVIALFVLILRIIQGKAW</sequence>
<feature type="transmembrane region" description="Helical" evidence="1">
    <location>
        <begin position="206"/>
        <end position="230"/>
    </location>
</feature>
<dbReference type="Proteomes" id="UP000054485">
    <property type="component" value="Unassembled WGS sequence"/>
</dbReference>
<keyword evidence="1" id="KW-0472">Membrane</keyword>
<dbReference type="OrthoDB" id="2641762at2759"/>
<feature type="transmembrane region" description="Helical" evidence="1">
    <location>
        <begin position="36"/>
        <end position="58"/>
    </location>
</feature>
<dbReference type="STRING" id="930992.A0A0D0APL6"/>
<feature type="transmembrane region" description="Helical" evidence="1">
    <location>
        <begin position="124"/>
        <end position="145"/>
    </location>
</feature>
<reference evidence="2 3" key="1">
    <citation type="submission" date="2014-04" db="EMBL/GenBank/DDBJ databases">
        <authorList>
            <consortium name="DOE Joint Genome Institute"/>
            <person name="Kuo A."/>
            <person name="Ruytinx J."/>
            <person name="Rineau F."/>
            <person name="Colpaert J."/>
            <person name="Kohler A."/>
            <person name="Nagy L.G."/>
            <person name="Floudas D."/>
            <person name="Copeland A."/>
            <person name="Barry K.W."/>
            <person name="Cichocki N."/>
            <person name="Veneault-Fourrey C."/>
            <person name="LaButti K."/>
            <person name="Lindquist E.A."/>
            <person name="Lipzen A."/>
            <person name="Lundell T."/>
            <person name="Morin E."/>
            <person name="Murat C."/>
            <person name="Sun H."/>
            <person name="Tunlid A."/>
            <person name="Henrissat B."/>
            <person name="Grigoriev I.V."/>
            <person name="Hibbett D.S."/>
            <person name="Martin F."/>
            <person name="Nordberg H.P."/>
            <person name="Cantor M.N."/>
            <person name="Hua S.X."/>
        </authorList>
    </citation>
    <scope>NUCLEOTIDE SEQUENCE [LARGE SCALE GENOMIC DNA]</scope>
    <source>
        <strain evidence="2 3">UH-Slu-Lm8-n1</strain>
    </source>
</reference>
<feature type="non-terminal residue" evidence="2">
    <location>
        <position position="1"/>
    </location>
</feature>
<feature type="transmembrane region" description="Helical" evidence="1">
    <location>
        <begin position="6"/>
        <end position="29"/>
    </location>
</feature>
<organism evidence="2 3">
    <name type="scientific">Suillus luteus UH-Slu-Lm8-n1</name>
    <dbReference type="NCBI Taxonomy" id="930992"/>
    <lineage>
        <taxon>Eukaryota</taxon>
        <taxon>Fungi</taxon>
        <taxon>Dikarya</taxon>
        <taxon>Basidiomycota</taxon>
        <taxon>Agaricomycotina</taxon>
        <taxon>Agaricomycetes</taxon>
        <taxon>Agaricomycetidae</taxon>
        <taxon>Boletales</taxon>
        <taxon>Suillineae</taxon>
        <taxon>Suillaceae</taxon>
        <taxon>Suillus</taxon>
    </lineage>
</organism>
<feature type="transmembrane region" description="Helical" evidence="1">
    <location>
        <begin position="236"/>
        <end position="258"/>
    </location>
</feature>
<proteinExistence type="predicted"/>
<protein>
    <submittedName>
        <fullName evidence="2">Uncharacterized protein</fullName>
    </submittedName>
</protein>
<gene>
    <name evidence="2" type="ORF">CY34DRAFT_61024</name>
</gene>
<keyword evidence="3" id="KW-1185">Reference proteome</keyword>